<evidence type="ECO:0000256" key="2">
    <source>
        <dbReference type="ARBA" id="ARBA00022695"/>
    </source>
</evidence>
<dbReference type="GO" id="GO:0004519">
    <property type="term" value="F:endonuclease activity"/>
    <property type="evidence" value="ECO:0007669"/>
    <property type="project" value="UniProtKB-KW"/>
</dbReference>
<feature type="domain" description="Reverse transcriptase RNase H-like" evidence="7">
    <location>
        <begin position="68"/>
        <end position="158"/>
    </location>
</feature>
<evidence type="ECO:0000256" key="3">
    <source>
        <dbReference type="ARBA" id="ARBA00022722"/>
    </source>
</evidence>
<evidence type="ECO:0000313" key="8">
    <source>
        <dbReference type="EMBL" id="KAA0720532.1"/>
    </source>
</evidence>
<dbReference type="GO" id="GO:0016787">
    <property type="term" value="F:hydrolase activity"/>
    <property type="evidence" value="ECO:0007669"/>
    <property type="project" value="UniProtKB-KW"/>
</dbReference>
<dbReference type="Gene3D" id="3.30.420.10">
    <property type="entry name" value="Ribonuclease H-like superfamily/Ribonuclease H"/>
    <property type="match status" value="1"/>
</dbReference>
<sequence length="332" mass="37473">MASASAVCHLGLLHMRPLQFWLKARVPWKAWSSGRVQVQVTLSCLSALSPWRDPSMFSRGVPLGLVARRIVVTTDASSSGWGAVCEGMPASSLWTQSLRKWHINCLELMAVSLALHTFQSRLEKKHVLIRTDNMSVVSYINRQGGVRSGTLFIWAASLLLWADRHRLSVRAAHIPGRLNCGADMLSREGLPHGEWRLHPDSVRSIWERFGKAEVDLFATSENAHCPLYFSLTHSPMGSDALTVRWSDVRLYAFPPVKILPLMLCKIKEETATVILVAPFWPNQPWFPDLSELLTAPPWRIPLRRDLLSQANGTIFHPSPQLWRLHAWPLQGF</sequence>
<dbReference type="InterPro" id="IPR036397">
    <property type="entry name" value="RNaseH_sf"/>
</dbReference>
<evidence type="ECO:0000256" key="5">
    <source>
        <dbReference type="ARBA" id="ARBA00022801"/>
    </source>
</evidence>
<comment type="caution">
    <text evidence="8">The sequence shown here is derived from an EMBL/GenBank/DDBJ whole genome shotgun (WGS) entry which is preliminary data.</text>
</comment>
<dbReference type="InterPro" id="IPR041373">
    <property type="entry name" value="RT_RNaseH"/>
</dbReference>
<accession>A0A5A9PFB5</accession>
<dbReference type="PANTHER" id="PTHR33050:SF7">
    <property type="entry name" value="RIBONUCLEASE H"/>
    <property type="match status" value="1"/>
</dbReference>
<evidence type="ECO:0000256" key="1">
    <source>
        <dbReference type="ARBA" id="ARBA00022679"/>
    </source>
</evidence>
<organism evidence="8 9">
    <name type="scientific">Triplophysa tibetana</name>
    <dbReference type="NCBI Taxonomy" id="1572043"/>
    <lineage>
        <taxon>Eukaryota</taxon>
        <taxon>Metazoa</taxon>
        <taxon>Chordata</taxon>
        <taxon>Craniata</taxon>
        <taxon>Vertebrata</taxon>
        <taxon>Euteleostomi</taxon>
        <taxon>Actinopterygii</taxon>
        <taxon>Neopterygii</taxon>
        <taxon>Teleostei</taxon>
        <taxon>Ostariophysi</taxon>
        <taxon>Cypriniformes</taxon>
        <taxon>Nemacheilidae</taxon>
        <taxon>Triplophysa</taxon>
    </lineage>
</organism>
<dbReference type="InterPro" id="IPR012337">
    <property type="entry name" value="RNaseH-like_sf"/>
</dbReference>
<protein>
    <recommendedName>
        <fullName evidence="7">Reverse transcriptase RNase H-like domain-containing protein</fullName>
    </recommendedName>
</protein>
<keyword evidence="5" id="KW-0378">Hydrolase</keyword>
<name>A0A5A9PFB5_9TELE</name>
<dbReference type="PANTHER" id="PTHR33050">
    <property type="entry name" value="REVERSE TRANSCRIPTASE DOMAIN-CONTAINING PROTEIN"/>
    <property type="match status" value="1"/>
</dbReference>
<keyword evidence="2" id="KW-0548">Nucleotidyltransferase</keyword>
<dbReference type="GO" id="GO:0003676">
    <property type="term" value="F:nucleic acid binding"/>
    <property type="evidence" value="ECO:0007669"/>
    <property type="project" value="InterPro"/>
</dbReference>
<keyword evidence="9" id="KW-1185">Reference proteome</keyword>
<evidence type="ECO:0000259" key="7">
    <source>
        <dbReference type="Pfam" id="PF17917"/>
    </source>
</evidence>
<evidence type="ECO:0000256" key="4">
    <source>
        <dbReference type="ARBA" id="ARBA00022759"/>
    </source>
</evidence>
<dbReference type="GO" id="GO:0003964">
    <property type="term" value="F:RNA-directed DNA polymerase activity"/>
    <property type="evidence" value="ECO:0007669"/>
    <property type="project" value="UniProtKB-KW"/>
</dbReference>
<dbReference type="Pfam" id="PF17917">
    <property type="entry name" value="RT_RNaseH"/>
    <property type="match status" value="1"/>
</dbReference>
<dbReference type="AlphaFoldDB" id="A0A5A9PFB5"/>
<dbReference type="CDD" id="cd09275">
    <property type="entry name" value="RNase_HI_RT_DIRS1"/>
    <property type="match status" value="1"/>
</dbReference>
<gene>
    <name evidence="8" type="ORF">E1301_Tti016824</name>
</gene>
<keyword evidence="3" id="KW-0540">Nuclease</keyword>
<keyword evidence="6" id="KW-0695">RNA-directed DNA polymerase</keyword>
<dbReference type="Proteomes" id="UP000324632">
    <property type="component" value="Chromosome 6"/>
</dbReference>
<proteinExistence type="predicted"/>
<evidence type="ECO:0000313" key="9">
    <source>
        <dbReference type="Proteomes" id="UP000324632"/>
    </source>
</evidence>
<dbReference type="EMBL" id="SOYY01000006">
    <property type="protein sequence ID" value="KAA0720532.1"/>
    <property type="molecule type" value="Genomic_DNA"/>
</dbReference>
<keyword evidence="1" id="KW-0808">Transferase</keyword>
<dbReference type="InterPro" id="IPR052055">
    <property type="entry name" value="Hepadnavirus_pol/RT"/>
</dbReference>
<keyword evidence="4" id="KW-0255">Endonuclease</keyword>
<evidence type="ECO:0000256" key="6">
    <source>
        <dbReference type="ARBA" id="ARBA00022918"/>
    </source>
</evidence>
<reference evidence="8 9" key="1">
    <citation type="journal article" date="2019" name="Mol. Ecol. Resour.">
        <title>Chromosome-level genome assembly of Triplophysa tibetana, a fish adapted to the harsh high-altitude environment of the Tibetan Plateau.</title>
        <authorList>
            <person name="Yang X."/>
            <person name="Liu H."/>
            <person name="Ma Z."/>
            <person name="Zou Y."/>
            <person name="Zou M."/>
            <person name="Mao Y."/>
            <person name="Li X."/>
            <person name="Wang H."/>
            <person name="Chen T."/>
            <person name="Wang W."/>
            <person name="Yang R."/>
        </authorList>
    </citation>
    <scope>NUCLEOTIDE SEQUENCE [LARGE SCALE GENOMIC DNA]</scope>
    <source>
        <strain evidence="8">TTIB1903HZAU</strain>
        <tissue evidence="8">Muscle</tissue>
    </source>
</reference>
<dbReference type="SUPFAM" id="SSF53098">
    <property type="entry name" value="Ribonuclease H-like"/>
    <property type="match status" value="1"/>
</dbReference>